<dbReference type="NCBIfam" id="NF038303">
    <property type="entry name" value="EPS_HpsB"/>
    <property type="match status" value="1"/>
</dbReference>
<dbReference type="RefSeq" id="WP_106166861.1">
    <property type="nucleotide sequence ID" value="NZ_JAVKZF010000002.1"/>
</dbReference>
<keyword evidence="1" id="KW-1133">Transmembrane helix</keyword>
<evidence type="ECO:0000313" key="3">
    <source>
        <dbReference type="Proteomes" id="UP000282574"/>
    </source>
</evidence>
<dbReference type="InterPro" id="IPR012902">
    <property type="entry name" value="N_methyl_site"/>
</dbReference>
<reference evidence="2 3" key="1">
    <citation type="journal article" date="2019" name="Genome Biol. Evol.">
        <title>Day and night: Metabolic profiles and evolutionary relationships of six axenic non-marine cyanobacteria.</title>
        <authorList>
            <person name="Will S.E."/>
            <person name="Henke P."/>
            <person name="Boedeker C."/>
            <person name="Huang S."/>
            <person name="Brinkmann H."/>
            <person name="Rohde M."/>
            <person name="Jarek M."/>
            <person name="Friedl T."/>
            <person name="Seufert S."/>
            <person name="Schumacher M."/>
            <person name="Overmann J."/>
            <person name="Neumann-Schaal M."/>
            <person name="Petersen J."/>
        </authorList>
    </citation>
    <scope>NUCLEOTIDE SEQUENCE [LARGE SCALE GENOMIC DNA]</scope>
    <source>
        <strain evidence="2 3">SAG 39.79</strain>
    </source>
</reference>
<keyword evidence="1" id="KW-0472">Membrane</keyword>
<dbReference type="Proteomes" id="UP000282574">
    <property type="component" value="Unassembled WGS sequence"/>
</dbReference>
<keyword evidence="1" id="KW-0812">Transmembrane</keyword>
<evidence type="ECO:0000313" key="2">
    <source>
        <dbReference type="EMBL" id="RUT02311.1"/>
    </source>
</evidence>
<sequence length="262" mass="27978">MNKKRRVSAKVKSQNLKVKSRLQFPTPDSSTGAHLCAPTTPASSGFTILEALIAIAILSILMTAIAPVFVLAVGNRLQARRIELATQATKTYIAGVKAGTIAPPQHIVVLNEVDSNKNFNSQREQFVATAPPSTSGGLRCTNVTVGNSYCWNNTTSSLYCFDLDGGGCSSDSGQDLVIQAFRSASSEDRSMDKAYILGLRVYRAAGFSDLSPLVASDPNTQRTQLTFSGGLGNFKTPLVEIATEVANDESSINDFCDRLGCE</sequence>
<evidence type="ECO:0008006" key="4">
    <source>
        <dbReference type="Google" id="ProtNLM"/>
    </source>
</evidence>
<dbReference type="SUPFAM" id="SSF54523">
    <property type="entry name" value="Pili subunits"/>
    <property type="match status" value="1"/>
</dbReference>
<accession>A0AB37U9Y7</accession>
<name>A0AB37U9Y7_9CYAN</name>
<dbReference type="Pfam" id="PF07963">
    <property type="entry name" value="N_methyl"/>
    <property type="match status" value="1"/>
</dbReference>
<proteinExistence type="predicted"/>
<feature type="transmembrane region" description="Helical" evidence="1">
    <location>
        <begin position="51"/>
        <end position="73"/>
    </location>
</feature>
<evidence type="ECO:0000256" key="1">
    <source>
        <dbReference type="SAM" id="Phobius"/>
    </source>
</evidence>
<protein>
    <recommendedName>
        <fullName evidence="4">Prepilin-type N-terminal cleavage/methylation domain-containing protein</fullName>
    </recommendedName>
</protein>
<dbReference type="AlphaFoldDB" id="A0AB37U9Y7"/>
<organism evidence="2 3">
    <name type="scientific">Chroococcidiopsis cubana SAG 39.79</name>
    <dbReference type="NCBI Taxonomy" id="388085"/>
    <lineage>
        <taxon>Bacteria</taxon>
        <taxon>Bacillati</taxon>
        <taxon>Cyanobacteriota</taxon>
        <taxon>Cyanophyceae</taxon>
        <taxon>Chroococcidiopsidales</taxon>
        <taxon>Chroococcidiopsidaceae</taxon>
        <taxon>Chroococcidiopsis</taxon>
    </lineage>
</organism>
<comment type="caution">
    <text evidence="2">The sequence shown here is derived from an EMBL/GenBank/DDBJ whole genome shotgun (WGS) entry which is preliminary data.</text>
</comment>
<dbReference type="NCBIfam" id="TIGR02532">
    <property type="entry name" value="IV_pilin_GFxxxE"/>
    <property type="match status" value="1"/>
</dbReference>
<dbReference type="InterPro" id="IPR045584">
    <property type="entry name" value="Pilin-like"/>
</dbReference>
<keyword evidence="3" id="KW-1185">Reference proteome</keyword>
<gene>
    <name evidence="2" type="ORF">DSM107010_63150</name>
</gene>
<dbReference type="EMBL" id="RSCK01000112">
    <property type="protein sequence ID" value="RUT02311.1"/>
    <property type="molecule type" value="Genomic_DNA"/>
</dbReference>